<proteinExistence type="predicted"/>
<protein>
    <submittedName>
        <fullName evidence="3">Sel1 domain-containing protein repeat-containing protein</fullName>
    </submittedName>
</protein>
<name>K0F025_NOCB7</name>
<dbReference type="Proteomes" id="UP000006304">
    <property type="component" value="Chromosome"/>
</dbReference>
<dbReference type="Pfam" id="PF13181">
    <property type="entry name" value="TPR_8"/>
    <property type="match status" value="1"/>
</dbReference>
<feature type="region of interest" description="Disordered" evidence="1">
    <location>
        <begin position="253"/>
        <end position="279"/>
    </location>
</feature>
<dbReference type="InterPro" id="IPR019734">
    <property type="entry name" value="TPR_rpt"/>
</dbReference>
<dbReference type="InterPro" id="IPR011990">
    <property type="entry name" value="TPR-like_helical_dom_sf"/>
</dbReference>
<evidence type="ECO:0000313" key="4">
    <source>
        <dbReference type="Proteomes" id="UP000006304"/>
    </source>
</evidence>
<accession>K0F025</accession>
<reference evidence="3 4" key="1">
    <citation type="journal article" date="2012" name="J. Bacteriol.">
        <title>Complete genome sequence of Nocardia brasiliensis HUJEG-1.</title>
        <authorList>
            <person name="Vera-Cabrera L."/>
            <person name="Ortiz-Lopez R."/>
            <person name="Elizondo-Gonzalez R."/>
            <person name="Perez-Maya A.A."/>
            <person name="Ocampo-Candiani J."/>
        </authorList>
    </citation>
    <scope>NUCLEOTIDE SEQUENCE [LARGE SCALE GENOMIC DNA]</scope>
    <source>
        <strain evidence="4">ATCC 700358</strain>
    </source>
</reference>
<dbReference type="InterPro" id="IPR050767">
    <property type="entry name" value="Sel1_AlgK"/>
</dbReference>
<evidence type="ECO:0000256" key="1">
    <source>
        <dbReference type="SAM" id="MobiDB-lite"/>
    </source>
</evidence>
<keyword evidence="2" id="KW-0472">Membrane</keyword>
<feature type="transmembrane region" description="Helical" evidence="2">
    <location>
        <begin position="7"/>
        <end position="33"/>
    </location>
</feature>
<dbReference type="Gene3D" id="1.25.40.10">
    <property type="entry name" value="Tetratricopeptide repeat domain"/>
    <property type="match status" value="1"/>
</dbReference>
<organism evidence="3 4">
    <name type="scientific">Nocardia brasiliensis (strain ATCC 700358 / HUJEG-1)</name>
    <dbReference type="NCBI Taxonomy" id="1133849"/>
    <lineage>
        <taxon>Bacteria</taxon>
        <taxon>Bacillati</taxon>
        <taxon>Actinomycetota</taxon>
        <taxon>Actinomycetes</taxon>
        <taxon>Mycobacteriales</taxon>
        <taxon>Nocardiaceae</taxon>
        <taxon>Nocardia</taxon>
    </lineage>
</organism>
<keyword evidence="2" id="KW-0812">Transmembrane</keyword>
<dbReference type="PANTHER" id="PTHR11102:SF160">
    <property type="entry name" value="ERAD-ASSOCIATED E3 UBIQUITIN-PROTEIN LIGASE COMPONENT HRD3"/>
    <property type="match status" value="1"/>
</dbReference>
<sequence length="332" mass="35909">MLVLRQLAFLVAMLAGVVAVPVALISIGMGIYLSSQDPNATPMCDERPMTPNSICYTYRNGEQAGGTSYDQAVRAQRNSHESGKGALGVGALAVLVGLVALAVYRNGPPDPAPSAAPAPGFAPAKPAVPQPRNVEDRLRRAAEGGNSAAMNDLARLLRGRVDRRSRPLRWLRSIRSQNDLDEAELWLRRAAVAGHPEAMGSLAAVLQRGDQLDEAEIWFRRAIQAGETSRMCSLAELLDKLGKSAEAQEWYRKAAQTPEKPRPTMVNAPVRTVGKPPSSSAGDYAVLLKMVMGSRATAERLIAFEQQKSGLVDRASLIARAIDRLREDRRRG</sequence>
<dbReference type="HOGENOM" id="CLU_836340_0_0_11"/>
<keyword evidence="2" id="KW-1133">Transmembrane helix</keyword>
<dbReference type="AlphaFoldDB" id="K0F025"/>
<evidence type="ECO:0000256" key="2">
    <source>
        <dbReference type="SAM" id="Phobius"/>
    </source>
</evidence>
<gene>
    <name evidence="3" type="ORF">O3I_022825</name>
</gene>
<feature type="transmembrane region" description="Helical" evidence="2">
    <location>
        <begin position="85"/>
        <end position="104"/>
    </location>
</feature>
<dbReference type="SUPFAM" id="SSF81901">
    <property type="entry name" value="HCP-like"/>
    <property type="match status" value="1"/>
</dbReference>
<dbReference type="EMBL" id="CP003876">
    <property type="protein sequence ID" value="AFU02520.1"/>
    <property type="molecule type" value="Genomic_DNA"/>
</dbReference>
<dbReference type="KEGG" id="nbr:O3I_022825"/>
<evidence type="ECO:0000313" key="3">
    <source>
        <dbReference type="EMBL" id="AFU02520.1"/>
    </source>
</evidence>
<dbReference type="eggNOG" id="COG0790">
    <property type="taxonomic scope" value="Bacteria"/>
</dbReference>
<feature type="compositionally biased region" description="Low complexity" evidence="1">
    <location>
        <begin position="117"/>
        <end position="127"/>
    </location>
</feature>
<keyword evidence="4" id="KW-1185">Reference proteome</keyword>
<dbReference type="PANTHER" id="PTHR11102">
    <property type="entry name" value="SEL-1-LIKE PROTEIN"/>
    <property type="match status" value="1"/>
</dbReference>
<feature type="region of interest" description="Disordered" evidence="1">
    <location>
        <begin position="112"/>
        <end position="132"/>
    </location>
</feature>
<dbReference type="STRING" id="1133849.O3I_022825"/>